<evidence type="ECO:0000313" key="2">
    <source>
        <dbReference type="EMBL" id="MBW0579770.1"/>
    </source>
</evidence>
<accession>A0A9Q3Q0E3</accession>
<dbReference type="Proteomes" id="UP000765509">
    <property type="component" value="Unassembled WGS sequence"/>
</dbReference>
<sequence length="136" mass="16063">MIPPHCRVLVFPRDQPLQRPSVIRRGKEVKVYQSHKICKNEPFSTFQISLQQKSLRRGLHRLRPLHYHPPTPQIPVPMEHPRNEIQTRIPLARTRRKLPENFCQRDILLTTHGNHKKVKSRQEAQNPGGKGRQDQR</sequence>
<evidence type="ECO:0000256" key="1">
    <source>
        <dbReference type="SAM" id="MobiDB-lite"/>
    </source>
</evidence>
<keyword evidence="3" id="KW-1185">Reference proteome</keyword>
<protein>
    <submittedName>
        <fullName evidence="2">Uncharacterized protein</fullName>
    </submittedName>
</protein>
<feature type="region of interest" description="Disordered" evidence="1">
    <location>
        <begin position="63"/>
        <end position="82"/>
    </location>
</feature>
<dbReference type="EMBL" id="AVOT02105882">
    <property type="protein sequence ID" value="MBW0579770.1"/>
    <property type="molecule type" value="Genomic_DNA"/>
</dbReference>
<evidence type="ECO:0000313" key="3">
    <source>
        <dbReference type="Proteomes" id="UP000765509"/>
    </source>
</evidence>
<gene>
    <name evidence="2" type="ORF">O181_119485</name>
</gene>
<feature type="region of interest" description="Disordered" evidence="1">
    <location>
        <begin position="108"/>
        <end position="136"/>
    </location>
</feature>
<proteinExistence type="predicted"/>
<comment type="caution">
    <text evidence="2">The sequence shown here is derived from an EMBL/GenBank/DDBJ whole genome shotgun (WGS) entry which is preliminary data.</text>
</comment>
<organism evidence="2 3">
    <name type="scientific">Austropuccinia psidii MF-1</name>
    <dbReference type="NCBI Taxonomy" id="1389203"/>
    <lineage>
        <taxon>Eukaryota</taxon>
        <taxon>Fungi</taxon>
        <taxon>Dikarya</taxon>
        <taxon>Basidiomycota</taxon>
        <taxon>Pucciniomycotina</taxon>
        <taxon>Pucciniomycetes</taxon>
        <taxon>Pucciniales</taxon>
        <taxon>Sphaerophragmiaceae</taxon>
        <taxon>Austropuccinia</taxon>
    </lineage>
</organism>
<name>A0A9Q3Q0E3_9BASI</name>
<reference evidence="2" key="1">
    <citation type="submission" date="2021-03" db="EMBL/GenBank/DDBJ databases">
        <title>Draft genome sequence of rust myrtle Austropuccinia psidii MF-1, a brazilian biotype.</title>
        <authorList>
            <person name="Quecine M.C."/>
            <person name="Pachon D.M.R."/>
            <person name="Bonatelli M.L."/>
            <person name="Correr F.H."/>
            <person name="Franceschini L.M."/>
            <person name="Leite T.F."/>
            <person name="Margarido G.R.A."/>
            <person name="Almeida C.A."/>
            <person name="Ferrarezi J.A."/>
            <person name="Labate C.A."/>
        </authorList>
    </citation>
    <scope>NUCLEOTIDE SEQUENCE</scope>
    <source>
        <strain evidence="2">MF-1</strain>
    </source>
</reference>
<dbReference type="AlphaFoldDB" id="A0A9Q3Q0E3"/>